<evidence type="ECO:0000256" key="7">
    <source>
        <dbReference type="ARBA" id="ARBA00023204"/>
    </source>
</evidence>
<comment type="caution">
    <text evidence="10">The sequence shown here is derived from an EMBL/GenBank/DDBJ whole genome shotgun (WGS) entry which is preliminary data.</text>
</comment>
<keyword evidence="7" id="KW-0234">DNA repair</keyword>
<dbReference type="InterPro" id="IPR005122">
    <property type="entry name" value="Uracil-DNA_glycosylase-like"/>
</dbReference>
<sequence length="274" mass="30411">MVVSSFSSSSYPVQDVLAALRLHQEWGVDELIEDVPWAIWQEEPARPAIGRGGVAPSSSSAERLTAKQETRSLQEAQAALAKAEDPEALLQAGRHIPGVTLARTAKHHLGLHLVKDAPFLLIGDVPNEDEDRHGTLFAGEMGRLLERILASIGMKREQLSCVPAIPWRPPGGQRVSQRELELCVPILHRAIALAQPSRIVTMGATPAWMLLRQEVRLSQLRGRWHEVMIPSMAAPIPLLPLWHPAQLGDNAGRRRHLWADILLLEETLQKEKVR</sequence>
<dbReference type="CDD" id="cd10030">
    <property type="entry name" value="UDG-F4_TTUDGA_SPO1dp_like"/>
    <property type="match status" value="1"/>
</dbReference>
<keyword evidence="4" id="KW-0378">Hydrolase</keyword>
<dbReference type="SUPFAM" id="SSF52141">
    <property type="entry name" value="Uracil-DNA glycosylase-like"/>
    <property type="match status" value="1"/>
</dbReference>
<dbReference type="InterPro" id="IPR051536">
    <property type="entry name" value="UDG_Type-4/5"/>
</dbReference>
<keyword evidence="3" id="KW-0227">DNA damage</keyword>
<protein>
    <submittedName>
        <fullName evidence="10">Uracil-DNA glycosylase</fullName>
    </submittedName>
</protein>
<keyword evidence="11" id="KW-1185">Reference proteome</keyword>
<evidence type="ECO:0000256" key="6">
    <source>
        <dbReference type="ARBA" id="ARBA00023014"/>
    </source>
</evidence>
<proteinExistence type="predicted"/>
<evidence type="ECO:0000256" key="8">
    <source>
        <dbReference type="SAM" id="MobiDB-lite"/>
    </source>
</evidence>
<dbReference type="SMART" id="SM00986">
    <property type="entry name" value="UDG"/>
    <property type="match status" value="1"/>
</dbReference>
<dbReference type="Pfam" id="PF03167">
    <property type="entry name" value="UDG"/>
    <property type="match status" value="1"/>
</dbReference>
<feature type="domain" description="Uracil-DNA glycosylase-like" evidence="9">
    <location>
        <begin position="109"/>
        <end position="262"/>
    </location>
</feature>
<evidence type="ECO:0000313" key="10">
    <source>
        <dbReference type="EMBL" id="MCX5620133.1"/>
    </source>
</evidence>
<keyword evidence="5" id="KW-0408">Iron</keyword>
<name>A0ABT3WNA3_9PROT</name>
<evidence type="ECO:0000256" key="4">
    <source>
        <dbReference type="ARBA" id="ARBA00022801"/>
    </source>
</evidence>
<evidence type="ECO:0000256" key="3">
    <source>
        <dbReference type="ARBA" id="ARBA00022763"/>
    </source>
</evidence>
<reference evidence="10 11" key="1">
    <citation type="submission" date="2022-07" db="EMBL/GenBank/DDBJ databases">
        <title>Bombella genomes.</title>
        <authorList>
            <person name="Harer L."/>
            <person name="Styblova S."/>
            <person name="Ehrmann M."/>
        </authorList>
    </citation>
    <scope>NUCLEOTIDE SEQUENCE [LARGE SCALE GENOMIC DNA]</scope>
    <source>
        <strain evidence="10 11">TMW 2.2556</strain>
    </source>
</reference>
<organism evidence="10 11">
    <name type="scientific">Bombella pollinis</name>
    <dbReference type="NCBI Taxonomy" id="2967337"/>
    <lineage>
        <taxon>Bacteria</taxon>
        <taxon>Pseudomonadati</taxon>
        <taxon>Pseudomonadota</taxon>
        <taxon>Alphaproteobacteria</taxon>
        <taxon>Acetobacterales</taxon>
        <taxon>Acetobacteraceae</taxon>
        <taxon>Bombella</taxon>
    </lineage>
</organism>
<evidence type="ECO:0000256" key="2">
    <source>
        <dbReference type="ARBA" id="ARBA00022723"/>
    </source>
</evidence>
<dbReference type="EMBL" id="JANIDX010000006">
    <property type="protein sequence ID" value="MCX5620133.1"/>
    <property type="molecule type" value="Genomic_DNA"/>
</dbReference>
<dbReference type="PANTHER" id="PTHR33693:SF1">
    <property type="entry name" value="TYPE-4 URACIL-DNA GLYCOSYLASE"/>
    <property type="match status" value="1"/>
</dbReference>
<feature type="region of interest" description="Disordered" evidence="8">
    <location>
        <begin position="48"/>
        <end position="67"/>
    </location>
</feature>
<gene>
    <name evidence="10" type="ORF">NQF89_06830</name>
</gene>
<dbReference type="SMART" id="SM00987">
    <property type="entry name" value="UreE_C"/>
    <property type="match status" value="1"/>
</dbReference>
<dbReference type="RefSeq" id="WP_155573664.1">
    <property type="nucleotide sequence ID" value="NZ_JANIDX010000006.1"/>
</dbReference>
<dbReference type="PANTHER" id="PTHR33693">
    <property type="entry name" value="TYPE-5 URACIL-DNA GLYCOSYLASE"/>
    <property type="match status" value="1"/>
</dbReference>
<keyword evidence="6" id="KW-0411">Iron-sulfur</keyword>
<dbReference type="Proteomes" id="UP001165575">
    <property type="component" value="Unassembled WGS sequence"/>
</dbReference>
<evidence type="ECO:0000313" key="11">
    <source>
        <dbReference type="Proteomes" id="UP001165575"/>
    </source>
</evidence>
<evidence type="ECO:0000259" key="9">
    <source>
        <dbReference type="SMART" id="SM00986"/>
    </source>
</evidence>
<accession>A0ABT3WNA3</accession>
<keyword evidence="1" id="KW-0004">4Fe-4S</keyword>
<keyword evidence="2" id="KW-0479">Metal-binding</keyword>
<dbReference type="Gene3D" id="3.40.470.10">
    <property type="entry name" value="Uracil-DNA glycosylase-like domain"/>
    <property type="match status" value="1"/>
</dbReference>
<evidence type="ECO:0000256" key="1">
    <source>
        <dbReference type="ARBA" id="ARBA00022485"/>
    </source>
</evidence>
<dbReference type="InterPro" id="IPR036895">
    <property type="entry name" value="Uracil-DNA_glycosylase-like_sf"/>
</dbReference>
<evidence type="ECO:0000256" key="5">
    <source>
        <dbReference type="ARBA" id="ARBA00023004"/>
    </source>
</evidence>